<accession>A0ABV9Z6Z2</accession>
<keyword evidence="1" id="KW-0812">Transmembrane</keyword>
<comment type="caution">
    <text evidence="2">The sequence shown here is derived from an EMBL/GenBank/DDBJ whole genome shotgun (WGS) entry which is preliminary data.</text>
</comment>
<protein>
    <recommendedName>
        <fullName evidence="4">Integral membrane protein</fullName>
    </recommendedName>
</protein>
<evidence type="ECO:0000256" key="1">
    <source>
        <dbReference type="SAM" id="Phobius"/>
    </source>
</evidence>
<gene>
    <name evidence="2" type="ORF">ACFPK1_00755</name>
</gene>
<feature type="transmembrane region" description="Helical" evidence="1">
    <location>
        <begin position="91"/>
        <end position="110"/>
    </location>
</feature>
<feature type="transmembrane region" description="Helical" evidence="1">
    <location>
        <begin position="116"/>
        <end position="132"/>
    </location>
</feature>
<name>A0ABV9Z6Z2_9PSEU</name>
<proteinExistence type="predicted"/>
<keyword evidence="3" id="KW-1185">Reference proteome</keyword>
<keyword evidence="1" id="KW-0472">Membrane</keyword>
<keyword evidence="1" id="KW-1133">Transmembrane helix</keyword>
<organism evidence="2 3">
    <name type="scientific">Actinomycetospora rhizophila</name>
    <dbReference type="NCBI Taxonomy" id="1416876"/>
    <lineage>
        <taxon>Bacteria</taxon>
        <taxon>Bacillati</taxon>
        <taxon>Actinomycetota</taxon>
        <taxon>Actinomycetes</taxon>
        <taxon>Pseudonocardiales</taxon>
        <taxon>Pseudonocardiaceae</taxon>
        <taxon>Actinomycetospora</taxon>
    </lineage>
</organism>
<evidence type="ECO:0000313" key="3">
    <source>
        <dbReference type="Proteomes" id="UP001596175"/>
    </source>
</evidence>
<dbReference type="Proteomes" id="UP001596175">
    <property type="component" value="Unassembled WGS sequence"/>
</dbReference>
<evidence type="ECO:0008006" key="4">
    <source>
        <dbReference type="Google" id="ProtNLM"/>
    </source>
</evidence>
<reference evidence="3" key="1">
    <citation type="journal article" date="2019" name="Int. J. Syst. Evol. Microbiol.">
        <title>The Global Catalogue of Microorganisms (GCM) 10K type strain sequencing project: providing services to taxonomists for standard genome sequencing and annotation.</title>
        <authorList>
            <consortium name="The Broad Institute Genomics Platform"/>
            <consortium name="The Broad Institute Genome Sequencing Center for Infectious Disease"/>
            <person name="Wu L."/>
            <person name="Ma J."/>
        </authorList>
    </citation>
    <scope>NUCLEOTIDE SEQUENCE [LARGE SCALE GENOMIC DNA]</scope>
    <source>
        <strain evidence="3">XZYJ18</strain>
    </source>
</reference>
<dbReference type="RefSeq" id="WP_378018985.1">
    <property type="nucleotide sequence ID" value="NZ_JBHSKG010000001.1"/>
</dbReference>
<dbReference type="EMBL" id="JBHSKG010000001">
    <property type="protein sequence ID" value="MFC5136747.1"/>
    <property type="molecule type" value="Genomic_DNA"/>
</dbReference>
<evidence type="ECO:0000313" key="2">
    <source>
        <dbReference type="EMBL" id="MFC5136747.1"/>
    </source>
</evidence>
<sequence length="175" mass="17669">MAIASALTVGSALSLDVAAGTGPVHITGLAVLAVGVGALRIALVGRHQGLFATLSAALVAQPAVHALGEGFDPAHAHAPTPTAGHAVADSVTTAIHLALAGLMIVAVGAAEWMLELAALTVGRILTFLLLVLRGSSRRFVARPATPTARRAHVGGVWIDYAARRGPPRRALTAPV</sequence>
<feature type="transmembrane region" description="Helical" evidence="1">
    <location>
        <begin position="24"/>
        <end position="43"/>
    </location>
</feature>